<protein>
    <submittedName>
        <fullName evidence="1">Uncharacterized protein</fullName>
    </submittedName>
</protein>
<reference evidence="1 2" key="1">
    <citation type="journal article" date="2007" name="Genome Res.">
        <title>Genome characteristics of facultatively symbiotic Frankia sp. strains reflect host range and host plant biogeography.</title>
        <authorList>
            <person name="Normand P."/>
            <person name="Lapierre P."/>
            <person name="Tisa L.S."/>
            <person name="Gogarten J.P."/>
            <person name="Alloisio N."/>
            <person name="Bagnarol E."/>
            <person name="Bassi C.A."/>
            <person name="Berry A.M."/>
            <person name="Bickhart D.M."/>
            <person name="Choisne N."/>
            <person name="Couloux A."/>
            <person name="Cournoyer B."/>
            <person name="Cruveiller S."/>
            <person name="Daubin V."/>
            <person name="Demange N."/>
            <person name="Francino M.P."/>
            <person name="Goltsman E."/>
            <person name="Huang Y."/>
            <person name="Kopp O.R."/>
            <person name="Labarre L."/>
            <person name="Lapidus A."/>
            <person name="Lavire C."/>
            <person name="Marechal J."/>
            <person name="Martinez M."/>
            <person name="Mastronunzio J.E."/>
            <person name="Mullin B.C."/>
            <person name="Niemann J."/>
            <person name="Pujic P."/>
            <person name="Rawnsley T."/>
            <person name="Rouy Z."/>
            <person name="Schenowitz C."/>
            <person name="Sellstedt A."/>
            <person name="Tavares F."/>
            <person name="Tomkins J.P."/>
            <person name="Vallenet D."/>
            <person name="Valverde C."/>
            <person name="Wall L.G."/>
            <person name="Wang Y."/>
            <person name="Medigue C."/>
            <person name="Benson D.R."/>
        </authorList>
    </citation>
    <scope>NUCLEOTIDE SEQUENCE [LARGE SCALE GENOMIC DNA]</scope>
    <source>
        <strain evidence="2">DSM 45818 / CECT 9043 / CcI3</strain>
    </source>
</reference>
<organism evidence="1 2">
    <name type="scientific">Frankia casuarinae (strain DSM 45818 / CECT 9043 / HFP020203 / CcI3)</name>
    <dbReference type="NCBI Taxonomy" id="106370"/>
    <lineage>
        <taxon>Bacteria</taxon>
        <taxon>Bacillati</taxon>
        <taxon>Actinomycetota</taxon>
        <taxon>Actinomycetes</taxon>
        <taxon>Frankiales</taxon>
        <taxon>Frankiaceae</taxon>
        <taxon>Frankia</taxon>
    </lineage>
</organism>
<sequence>MRAAVIVWSSSTTTSGARCGRRILEAMTKSALPRPRLSTSPFKAPVTPPCKRFAVGDRVTHDMYGLGQVTGVEAEVAVLVDFGSQQERILSPFSKMSRL</sequence>
<dbReference type="HOGENOM" id="CLU_169570_0_0_11"/>
<evidence type="ECO:0000313" key="1">
    <source>
        <dbReference type="EMBL" id="ABD10462.1"/>
    </source>
</evidence>
<dbReference type="eggNOG" id="ENOG5033GT0">
    <property type="taxonomic scope" value="Bacteria"/>
</dbReference>
<dbReference type="STRING" id="106370.Francci3_1080"/>
<dbReference type="EMBL" id="CP000249">
    <property type="protein sequence ID" value="ABD10462.1"/>
    <property type="molecule type" value="Genomic_DNA"/>
</dbReference>
<keyword evidence="2" id="KW-1185">Reference proteome</keyword>
<proteinExistence type="predicted"/>
<name>Q2JE30_FRACC</name>
<accession>Q2JE30</accession>
<gene>
    <name evidence="1" type="ordered locus">Francci3_1080</name>
</gene>
<evidence type="ECO:0000313" key="2">
    <source>
        <dbReference type="Proteomes" id="UP000001937"/>
    </source>
</evidence>
<dbReference type="KEGG" id="fra:Francci3_1080"/>
<dbReference type="Proteomes" id="UP000001937">
    <property type="component" value="Chromosome"/>
</dbReference>
<dbReference type="AlphaFoldDB" id="Q2JE30"/>